<dbReference type="Pfam" id="PF00296">
    <property type="entry name" value="Bac_luciferase"/>
    <property type="match status" value="1"/>
</dbReference>
<reference evidence="4" key="1">
    <citation type="journal article" date="2019" name="Int. J. Syst. Evol. Microbiol.">
        <title>The Global Catalogue of Microorganisms (GCM) 10K type strain sequencing project: providing services to taxonomists for standard genome sequencing and annotation.</title>
        <authorList>
            <consortium name="The Broad Institute Genomics Platform"/>
            <consortium name="The Broad Institute Genome Sequencing Center for Infectious Disease"/>
            <person name="Wu L."/>
            <person name="Ma J."/>
        </authorList>
    </citation>
    <scope>NUCLEOTIDE SEQUENCE [LARGE SCALE GENOMIC DNA]</scope>
    <source>
        <strain evidence="4">JCM 4816</strain>
    </source>
</reference>
<evidence type="ECO:0000259" key="2">
    <source>
        <dbReference type="Pfam" id="PF00296"/>
    </source>
</evidence>
<gene>
    <name evidence="3" type="ORF">ACFP3V_24075</name>
</gene>
<sequence length="288" mass="30600">MTSDQRIGVMFDRAWAPEQLPGFAREMERIGVDELWVVEDLGWNAGVSAAAAALGATERLRVGIGITPAPLRNAALLAMELATLERIFPGRLVAGVGHGVQGWMESVGARARSPLSLLEETVTAVRALLRGERVELVGREVRIDGLELVHPPAEAPPVVAGVVQPKSLALAGRVADGTIVAEGHGPDDLARAWEFIARKPEEHLLTVFTFLCLAESADAARRAAGPTLTGQAAWLGRDPADVYSAFGPAPEAASRVRALWRAGARSVVLRPVGPEPVTQVAQILPHLM</sequence>
<dbReference type="InterPro" id="IPR011251">
    <property type="entry name" value="Luciferase-like_dom"/>
</dbReference>
<evidence type="ECO:0000256" key="1">
    <source>
        <dbReference type="ARBA" id="ARBA00023002"/>
    </source>
</evidence>
<organism evidence="3 4">
    <name type="scientific">Streptacidiphilus monticola</name>
    <dbReference type="NCBI Taxonomy" id="2161674"/>
    <lineage>
        <taxon>Bacteria</taxon>
        <taxon>Bacillati</taxon>
        <taxon>Actinomycetota</taxon>
        <taxon>Actinomycetes</taxon>
        <taxon>Kitasatosporales</taxon>
        <taxon>Streptomycetaceae</taxon>
        <taxon>Streptacidiphilus</taxon>
    </lineage>
</organism>
<dbReference type="InterPro" id="IPR050564">
    <property type="entry name" value="F420-G6PD/mer"/>
</dbReference>
<feature type="domain" description="Luciferase-like" evidence="2">
    <location>
        <begin position="17"/>
        <end position="263"/>
    </location>
</feature>
<dbReference type="InterPro" id="IPR036661">
    <property type="entry name" value="Luciferase-like_sf"/>
</dbReference>
<dbReference type="EMBL" id="JBHSQJ010000108">
    <property type="protein sequence ID" value="MFC5910287.1"/>
    <property type="molecule type" value="Genomic_DNA"/>
</dbReference>
<dbReference type="CDD" id="cd01097">
    <property type="entry name" value="Tetrahydromethanopterin_reductase"/>
    <property type="match status" value="1"/>
</dbReference>
<accession>A0ABW1G815</accession>
<protein>
    <submittedName>
        <fullName evidence="3">LLM class flavin-dependent oxidoreductase</fullName>
    </submittedName>
</protein>
<evidence type="ECO:0000313" key="4">
    <source>
        <dbReference type="Proteomes" id="UP001596174"/>
    </source>
</evidence>
<proteinExistence type="predicted"/>
<dbReference type="Gene3D" id="3.20.20.30">
    <property type="entry name" value="Luciferase-like domain"/>
    <property type="match status" value="1"/>
</dbReference>
<dbReference type="SUPFAM" id="SSF51679">
    <property type="entry name" value="Bacterial luciferase-like"/>
    <property type="match status" value="1"/>
</dbReference>
<dbReference type="PANTHER" id="PTHR43244:SF1">
    <property type="entry name" value="5,10-METHYLENETETRAHYDROMETHANOPTERIN REDUCTASE"/>
    <property type="match status" value="1"/>
</dbReference>
<keyword evidence="1" id="KW-0560">Oxidoreductase</keyword>
<keyword evidence="4" id="KW-1185">Reference proteome</keyword>
<dbReference type="PANTHER" id="PTHR43244">
    <property type="match status" value="1"/>
</dbReference>
<evidence type="ECO:0000313" key="3">
    <source>
        <dbReference type="EMBL" id="MFC5910287.1"/>
    </source>
</evidence>
<name>A0ABW1G815_9ACTN</name>
<dbReference type="RefSeq" id="WP_380587174.1">
    <property type="nucleotide sequence ID" value="NZ_JBHSQJ010000108.1"/>
</dbReference>
<comment type="caution">
    <text evidence="3">The sequence shown here is derived from an EMBL/GenBank/DDBJ whole genome shotgun (WGS) entry which is preliminary data.</text>
</comment>
<dbReference type="Proteomes" id="UP001596174">
    <property type="component" value="Unassembled WGS sequence"/>
</dbReference>